<dbReference type="Gene3D" id="3.30.565.10">
    <property type="entry name" value="Histidine kinase-like ATPase, C-terminal domain"/>
    <property type="match status" value="1"/>
</dbReference>
<dbReference type="GO" id="GO:0000155">
    <property type="term" value="F:phosphorelay sensor kinase activity"/>
    <property type="evidence" value="ECO:0007669"/>
    <property type="project" value="InterPro"/>
</dbReference>
<organism evidence="10 11">
    <name type="scientific">Plebeiibacterium sediminum</name>
    <dbReference type="NCBI Taxonomy" id="2992112"/>
    <lineage>
        <taxon>Bacteria</taxon>
        <taxon>Pseudomonadati</taxon>
        <taxon>Bacteroidota</taxon>
        <taxon>Bacteroidia</taxon>
        <taxon>Marinilabiliales</taxon>
        <taxon>Marinilabiliaceae</taxon>
        <taxon>Plebeiibacterium</taxon>
    </lineage>
</organism>
<evidence type="ECO:0000256" key="1">
    <source>
        <dbReference type="ARBA" id="ARBA00000085"/>
    </source>
</evidence>
<evidence type="ECO:0000259" key="9">
    <source>
        <dbReference type="PROSITE" id="PS50113"/>
    </source>
</evidence>
<dbReference type="Gene3D" id="3.30.450.20">
    <property type="entry name" value="PAS domain"/>
    <property type="match status" value="6"/>
</dbReference>
<dbReference type="EMBL" id="JAPDPJ010000030">
    <property type="protein sequence ID" value="MCW3787483.1"/>
    <property type="molecule type" value="Genomic_DNA"/>
</dbReference>
<dbReference type="SUPFAM" id="SSF55874">
    <property type="entry name" value="ATPase domain of HSP90 chaperone/DNA topoisomerase II/histidine kinase"/>
    <property type="match status" value="1"/>
</dbReference>
<evidence type="ECO:0000259" key="8">
    <source>
        <dbReference type="PROSITE" id="PS50112"/>
    </source>
</evidence>
<dbReference type="SMART" id="SM00388">
    <property type="entry name" value="HisKA"/>
    <property type="match status" value="1"/>
</dbReference>
<feature type="domain" description="PAS" evidence="8">
    <location>
        <begin position="276"/>
        <end position="347"/>
    </location>
</feature>
<keyword evidence="6" id="KW-0175">Coiled coil</keyword>
<dbReference type="PROSITE" id="PS50113">
    <property type="entry name" value="PAC"/>
    <property type="match status" value="2"/>
</dbReference>
<dbReference type="InterPro" id="IPR001610">
    <property type="entry name" value="PAC"/>
</dbReference>
<evidence type="ECO:0000313" key="11">
    <source>
        <dbReference type="Proteomes" id="UP001209229"/>
    </source>
</evidence>
<dbReference type="SMART" id="SM00387">
    <property type="entry name" value="HATPase_c"/>
    <property type="match status" value="1"/>
</dbReference>
<feature type="coiled-coil region" evidence="6">
    <location>
        <begin position="935"/>
        <end position="966"/>
    </location>
</feature>
<feature type="domain" description="PAS" evidence="8">
    <location>
        <begin position="426"/>
        <end position="474"/>
    </location>
</feature>
<reference evidence="10" key="1">
    <citation type="submission" date="2022-10" db="EMBL/GenBank/DDBJ databases">
        <authorList>
            <person name="Yu W.X."/>
        </authorList>
    </citation>
    <scope>NUCLEOTIDE SEQUENCE</scope>
    <source>
        <strain evidence="10">AAT</strain>
    </source>
</reference>
<protein>
    <recommendedName>
        <fullName evidence="2">histidine kinase</fullName>
        <ecNumber evidence="2">2.7.13.3</ecNumber>
    </recommendedName>
</protein>
<dbReference type="Gene3D" id="2.10.70.100">
    <property type="match status" value="1"/>
</dbReference>
<sequence>MLSELGLAKVHEEQSREMLQKSEKKYRKLFENINEGFALHEIIVDENKQAVDYRYLDVNPEFERMTGLNAKKIVGRKASEVLSGIQNEPGYWIKRYGEVALEGKNITFEDYSKVLNKWFHVNSFSPQSGQFAVTFTDITERKRAVNRLKESESKFRALIEQSLTGIYIFNQDRFLYVNQKFCDIFGYTREEILNKLKPTDVVEKNERQQALENINRRLIGEVNSVHYFAKGKRKDKRELWIEIHGSHIELDGEHVITGTVLDITTQHQNSIKIEESELKFRSIFEQAAVGVSIIETATGKYYEVNQKQCEIVGYNIEEFLQLDFMEITHPDDLNEDLVQMERLKNGEIDMFVIEKRYFHKDGSLVWVNLHVARLWLQGEYPKYHVAICEDITQRKRAEQAIINSEKRFKGVVEQSLTGICIFNNEKFVYTNKRFAEIFGYDEAELLESVRPIDVVAKEERLNLQERFQKGHNHDSAYVSYVAKGIRKDKSSLWIEIHGGRVEVEGKVFISGMVLDVTDKIQAENSLKRQNAYLALLKEVDVLVMQSKSLNEFTRFVLLKLFEIIECDNAVIKEFIGETSSFKTVNANLSIELSSLILENSYKPFSYEKFKKGHYLLGNNCTQHLVHIQEIELISCKGIRSTLTVPLVIQNKLYGVLELMSSQHNYFSEENISFIQTLAQHLSIGINKVLTDIELYEHTKRLEEAQRIGKIGSWEYNIESGKGIWSKELYNITGLSEKNINLGYQEFLNLVVPSDKEFVKNKILDAQSSRSPQSFEFQIRYKNKKNRVINAYVEAHFNALGKLKRLLGLIQDVTENKQMQAEIKERNAIYKMLFDTAPDGIIIANKNGNLLDSNPAMCSMLRYSKKEIVSLCASDIVSTLEYSNIKAALEYITSQPDYYCEWIFKRKDGTQFSAEVIANQLADGSIMAMVRDMTERKIAEDEIKNLNVELESRVQKRTAELELLNNELRAFTYSVSHDLKAPLRGINGYSKLLLDLYAKSLNDEAKSFIENICSGTDQMNKLIDDLLNYSRLERSEINMVPFNLSDVIQDVLHLSKSELVQNNIKVKIDIKQITVISDRNALTIALRNVIENAIKFTRSRSDPYIHIYHEQTNDKHILIVKDNGIGFDMIFHDKIFNIFQRLHRVEDYEGTGIGLAIVKKAMTRLGGDVWAESSENNGAIFYLQIPKFK</sequence>
<name>A0AAE3SFI9_9BACT</name>
<dbReference type="Pfam" id="PF13426">
    <property type="entry name" value="PAS_9"/>
    <property type="match status" value="2"/>
</dbReference>
<evidence type="ECO:0000256" key="3">
    <source>
        <dbReference type="ARBA" id="ARBA00022553"/>
    </source>
</evidence>
<dbReference type="Pfam" id="PF13185">
    <property type="entry name" value="GAF_2"/>
    <property type="match status" value="1"/>
</dbReference>
<evidence type="ECO:0000256" key="6">
    <source>
        <dbReference type="SAM" id="Coils"/>
    </source>
</evidence>
<dbReference type="InterPro" id="IPR035965">
    <property type="entry name" value="PAS-like_dom_sf"/>
</dbReference>
<dbReference type="InterPro" id="IPR003661">
    <property type="entry name" value="HisK_dim/P_dom"/>
</dbReference>
<dbReference type="InterPro" id="IPR036097">
    <property type="entry name" value="HisK_dim/P_sf"/>
</dbReference>
<dbReference type="PANTHER" id="PTHR43304:SF1">
    <property type="entry name" value="PAC DOMAIN-CONTAINING PROTEIN"/>
    <property type="match status" value="1"/>
</dbReference>
<dbReference type="FunFam" id="1.10.287.130:FF:000070">
    <property type="entry name" value="Histidine kinase sensor protein"/>
    <property type="match status" value="1"/>
</dbReference>
<dbReference type="RefSeq" id="WP_301191048.1">
    <property type="nucleotide sequence ID" value="NZ_JAPDPJ010000030.1"/>
</dbReference>
<proteinExistence type="predicted"/>
<dbReference type="Pfam" id="PF00512">
    <property type="entry name" value="HisKA"/>
    <property type="match status" value="1"/>
</dbReference>
<dbReference type="InterPro" id="IPR000014">
    <property type="entry name" value="PAS"/>
</dbReference>
<feature type="domain" description="PAS" evidence="8">
    <location>
        <begin position="151"/>
        <end position="221"/>
    </location>
</feature>
<keyword evidence="11" id="KW-1185">Reference proteome</keyword>
<dbReference type="InterPro" id="IPR003018">
    <property type="entry name" value="GAF"/>
</dbReference>
<keyword evidence="3" id="KW-0597">Phosphoprotein</keyword>
<dbReference type="InterPro" id="IPR013655">
    <property type="entry name" value="PAS_fold_3"/>
</dbReference>
<dbReference type="Proteomes" id="UP001209229">
    <property type="component" value="Unassembled WGS sequence"/>
</dbReference>
<dbReference type="FunFam" id="3.30.565.10:FF:000006">
    <property type="entry name" value="Sensor histidine kinase WalK"/>
    <property type="match status" value="1"/>
</dbReference>
<comment type="catalytic activity">
    <reaction evidence="1">
        <text>ATP + protein L-histidine = ADP + protein N-phospho-L-histidine.</text>
        <dbReference type="EC" id="2.7.13.3"/>
    </reaction>
</comment>
<keyword evidence="5" id="KW-0418">Kinase</keyword>
<evidence type="ECO:0000256" key="4">
    <source>
        <dbReference type="ARBA" id="ARBA00022679"/>
    </source>
</evidence>
<feature type="domain" description="PAS" evidence="8">
    <location>
        <begin position="825"/>
        <end position="869"/>
    </location>
</feature>
<dbReference type="InterPro" id="IPR000700">
    <property type="entry name" value="PAS-assoc_C"/>
</dbReference>
<dbReference type="InterPro" id="IPR029016">
    <property type="entry name" value="GAF-like_dom_sf"/>
</dbReference>
<accession>A0AAE3SFI9</accession>
<evidence type="ECO:0000259" key="7">
    <source>
        <dbReference type="PROSITE" id="PS50109"/>
    </source>
</evidence>
<dbReference type="SMART" id="SM00086">
    <property type="entry name" value="PAC"/>
    <property type="match status" value="5"/>
</dbReference>
<dbReference type="NCBIfam" id="TIGR00229">
    <property type="entry name" value="sensory_box"/>
    <property type="match status" value="5"/>
</dbReference>
<dbReference type="InterPro" id="IPR004358">
    <property type="entry name" value="Sig_transdc_His_kin-like_C"/>
</dbReference>
<dbReference type="CDD" id="cd00130">
    <property type="entry name" value="PAS"/>
    <property type="match status" value="4"/>
</dbReference>
<comment type="caution">
    <text evidence="10">The sequence shown here is derived from an EMBL/GenBank/DDBJ whole genome shotgun (WGS) entry which is preliminary data.</text>
</comment>
<dbReference type="Gene3D" id="1.10.287.130">
    <property type="match status" value="1"/>
</dbReference>
<dbReference type="SUPFAM" id="SSF55781">
    <property type="entry name" value="GAF domain-like"/>
    <property type="match status" value="1"/>
</dbReference>
<evidence type="ECO:0000313" key="10">
    <source>
        <dbReference type="EMBL" id="MCW3787483.1"/>
    </source>
</evidence>
<dbReference type="InterPro" id="IPR052162">
    <property type="entry name" value="Sensor_kinase/Photoreceptor"/>
</dbReference>
<dbReference type="Pfam" id="PF13188">
    <property type="entry name" value="PAS_8"/>
    <property type="match status" value="2"/>
</dbReference>
<dbReference type="PROSITE" id="PS50112">
    <property type="entry name" value="PAS"/>
    <property type="match status" value="4"/>
</dbReference>
<dbReference type="PRINTS" id="PR00344">
    <property type="entry name" value="BCTRLSENSOR"/>
</dbReference>
<dbReference type="PROSITE" id="PS50109">
    <property type="entry name" value="HIS_KIN"/>
    <property type="match status" value="1"/>
</dbReference>
<dbReference type="EC" id="2.7.13.3" evidence="2"/>
<dbReference type="CDD" id="cd00082">
    <property type="entry name" value="HisKA"/>
    <property type="match status" value="1"/>
</dbReference>
<dbReference type="Pfam" id="PF02518">
    <property type="entry name" value="HATPase_c"/>
    <property type="match status" value="1"/>
</dbReference>
<feature type="domain" description="PAC" evidence="9">
    <location>
        <begin position="351"/>
        <end position="403"/>
    </location>
</feature>
<dbReference type="SUPFAM" id="SSF55785">
    <property type="entry name" value="PYP-like sensor domain (PAS domain)"/>
    <property type="match status" value="6"/>
</dbReference>
<feature type="domain" description="Histidine kinase" evidence="7">
    <location>
        <begin position="973"/>
        <end position="1188"/>
    </location>
</feature>
<evidence type="ECO:0000256" key="5">
    <source>
        <dbReference type="ARBA" id="ARBA00022777"/>
    </source>
</evidence>
<gene>
    <name evidence="10" type="ORF">OM075_13470</name>
</gene>
<dbReference type="PANTHER" id="PTHR43304">
    <property type="entry name" value="PHYTOCHROME-LIKE PROTEIN CPH1"/>
    <property type="match status" value="1"/>
</dbReference>
<dbReference type="InterPro" id="IPR005467">
    <property type="entry name" value="His_kinase_dom"/>
</dbReference>
<dbReference type="InterPro" id="IPR003594">
    <property type="entry name" value="HATPase_dom"/>
</dbReference>
<keyword evidence="4" id="KW-0808">Transferase</keyword>
<dbReference type="AlphaFoldDB" id="A0AAE3SFI9"/>
<dbReference type="Pfam" id="PF08447">
    <property type="entry name" value="PAS_3"/>
    <property type="match status" value="2"/>
</dbReference>
<feature type="domain" description="PAC" evidence="9">
    <location>
        <begin position="772"/>
        <end position="824"/>
    </location>
</feature>
<dbReference type="SMART" id="SM00091">
    <property type="entry name" value="PAS"/>
    <property type="match status" value="5"/>
</dbReference>
<dbReference type="Gene3D" id="3.30.450.40">
    <property type="match status" value="1"/>
</dbReference>
<dbReference type="InterPro" id="IPR036890">
    <property type="entry name" value="HATPase_C_sf"/>
</dbReference>
<evidence type="ECO:0000256" key="2">
    <source>
        <dbReference type="ARBA" id="ARBA00012438"/>
    </source>
</evidence>
<dbReference type="SUPFAM" id="SSF47384">
    <property type="entry name" value="Homodimeric domain of signal transducing histidine kinase"/>
    <property type="match status" value="1"/>
</dbReference>